<dbReference type="GO" id="GO:0016020">
    <property type="term" value="C:membrane"/>
    <property type="evidence" value="ECO:0007669"/>
    <property type="project" value="UniProtKB-SubCell"/>
</dbReference>
<comment type="subcellular location">
    <subcellularLocation>
        <location evidence="1">Membrane</location>
        <topology evidence="1">Multi-pass membrane protein</topology>
    </subcellularLocation>
</comment>
<evidence type="ECO:0000256" key="7">
    <source>
        <dbReference type="SAM" id="MobiDB-lite"/>
    </source>
</evidence>
<feature type="transmembrane region" description="Helical" evidence="8">
    <location>
        <begin position="802"/>
        <end position="827"/>
    </location>
</feature>
<proteinExistence type="inferred from homology"/>
<keyword evidence="5 8" id="KW-0472">Membrane</keyword>
<dbReference type="PROSITE" id="PS00216">
    <property type="entry name" value="SUGAR_TRANSPORT_1"/>
    <property type="match status" value="1"/>
</dbReference>
<dbReference type="Pfam" id="PF13193">
    <property type="entry name" value="AMP-binding_C"/>
    <property type="match status" value="1"/>
</dbReference>
<sequence length="1015" mass="109894">MAPSRVLDTAPADIDHNPRPNDAEDYVFEGPASPALIEFDTAKLLDHQLELYGEKTAVVSRWQGITLTYASLHETSRGVAQSLVRRGVGRGDHVVVLAGNSIEYVQLFFAVAGIGAIFSIINPTFTVEEVINAVNFLNPKAIFIADRIGYRRNGPLLDQLVSQSSAALSKPFICCLGKPEKLPENVLSWAEFNSNHEVGLGENYWGQINPQETLCIQFTSGTTGPRKAAMLTHRNLLNNGNLVADRLHFSSQDVLCCCPPLFHCFGLVCGILAAISHGSSIILPSDVFNAEASLRAIDEEGCTAIHAVPTMFQALLDYPHAHKYTSQLRLRTGIIAGSSLSETLLQRLQSELRLSGLAYAFGMTELSAVNFMTDPSEVSLLVDRSSTGTLLPHTLAKVVDDGLRALPPGARGELLVSGYLVFQGYHNNPEKTKEVLVIDSQGRRWLRTGDIVTLSSAGACTVVGRAKDMIKRGGENVAPSDVEQALELHPDIATAAVVGIPDTRWGETIGAFIKRAAHARPRNIARENGNDEKCNVDVEAGPSVTDSEALPDPNEVDWDGPDDPQNPRNWPVWRRAMIVGTVMAIVFSTSLASSAIAPAVPQLLADFHSDNQLAGTLVVTIELMGTAVGPLILAPMSEVYGRRHIYNVANLGFCAFSLGCALVPTLGGLVALRFLQGCAASCSINNGGGTIGDLVPTHRRGAVMSVFSMGFLFGPVVGPIAGSYLAAAAGWRWVFWLLMIFTGILGILNAVTTRETYAPVLLERKAKRLRKTTGNPALYAKGQRQVAVSTLMRRAIVRPLKMLCFCPLVTGLSFYIAVVYGFTYLLFSTFSFVFEGQYHYSPGNLGLAYLGLAGGMLISLTIASVVSDRTYVRLTKKHGKEKPEYRLESLIYGSIAIPIGFFIYGWTAEKEVHSSVPIIATAFVGFGVMFTFIPIQVYMIDAYTKYAASAIAASSVLRSIAGALLPLAGIPLYDRLGLGWGNSMLAFISLALCGLQLLFCRYGEAWRERFSIEFD</sequence>
<dbReference type="InterPro" id="IPR045851">
    <property type="entry name" value="AMP-bd_C_sf"/>
</dbReference>
<evidence type="ECO:0000256" key="1">
    <source>
        <dbReference type="ARBA" id="ARBA00004141"/>
    </source>
</evidence>
<feature type="region of interest" description="Disordered" evidence="7">
    <location>
        <begin position="1"/>
        <end position="22"/>
    </location>
</feature>
<evidence type="ECO:0000256" key="3">
    <source>
        <dbReference type="ARBA" id="ARBA00022692"/>
    </source>
</evidence>
<keyword evidence="10" id="KW-0436">Ligase</keyword>
<protein>
    <submittedName>
        <fullName evidence="10">AMP dependent CoA ligase</fullName>
    </submittedName>
</protein>
<comment type="similarity">
    <text evidence="2">Belongs to the major facilitator superfamily.</text>
</comment>
<evidence type="ECO:0000256" key="2">
    <source>
        <dbReference type="ARBA" id="ARBA00008335"/>
    </source>
</evidence>
<keyword evidence="6" id="KW-0325">Glycoprotein</keyword>
<feature type="transmembrane region" description="Helical" evidence="8">
    <location>
        <begin position="918"/>
        <end position="939"/>
    </location>
</feature>
<evidence type="ECO:0000259" key="9">
    <source>
        <dbReference type="PROSITE" id="PS50850"/>
    </source>
</evidence>
<dbReference type="Pfam" id="PF00501">
    <property type="entry name" value="AMP-binding"/>
    <property type="match status" value="1"/>
</dbReference>
<feature type="transmembrane region" description="Helical" evidence="8">
    <location>
        <begin position="980"/>
        <end position="1000"/>
    </location>
</feature>
<feature type="domain" description="Major facilitator superfamily (MFS) profile" evidence="9">
    <location>
        <begin position="578"/>
        <end position="1006"/>
    </location>
</feature>
<evidence type="ECO:0000256" key="5">
    <source>
        <dbReference type="ARBA" id="ARBA00023136"/>
    </source>
</evidence>
<dbReference type="GO" id="GO:0042908">
    <property type="term" value="P:xenobiotic transport"/>
    <property type="evidence" value="ECO:0007669"/>
    <property type="project" value="UniProtKB-ARBA"/>
</dbReference>
<evidence type="ECO:0000256" key="6">
    <source>
        <dbReference type="ARBA" id="ARBA00023180"/>
    </source>
</evidence>
<dbReference type="InterPro" id="IPR011701">
    <property type="entry name" value="MFS"/>
</dbReference>
<evidence type="ECO:0000256" key="8">
    <source>
        <dbReference type="SAM" id="Phobius"/>
    </source>
</evidence>
<keyword evidence="3 8" id="KW-0812">Transmembrane</keyword>
<dbReference type="InterPro" id="IPR042099">
    <property type="entry name" value="ANL_N_sf"/>
</dbReference>
<feature type="transmembrane region" description="Helical" evidence="8">
    <location>
        <begin position="576"/>
        <end position="600"/>
    </location>
</feature>
<dbReference type="Gene3D" id="1.20.1250.20">
    <property type="entry name" value="MFS general substrate transporter like domains"/>
    <property type="match status" value="1"/>
</dbReference>
<dbReference type="InterPro" id="IPR025110">
    <property type="entry name" value="AMP-bd_C"/>
</dbReference>
<dbReference type="Gene3D" id="3.30.300.30">
    <property type="match status" value="1"/>
</dbReference>
<keyword evidence="11" id="KW-1185">Reference proteome</keyword>
<dbReference type="FunFam" id="1.20.1250.20:FF:000011">
    <property type="entry name" value="MFS multidrug transporter, putative"/>
    <property type="match status" value="1"/>
</dbReference>
<dbReference type="PROSITE" id="PS50850">
    <property type="entry name" value="MFS"/>
    <property type="match status" value="1"/>
</dbReference>
<dbReference type="SUPFAM" id="SSF103473">
    <property type="entry name" value="MFS general substrate transporter"/>
    <property type="match status" value="1"/>
</dbReference>
<dbReference type="AlphaFoldDB" id="A0A545W3C3"/>
<dbReference type="GO" id="GO:0022857">
    <property type="term" value="F:transmembrane transporter activity"/>
    <property type="evidence" value="ECO:0007669"/>
    <property type="project" value="InterPro"/>
</dbReference>
<dbReference type="Gene3D" id="3.40.50.12780">
    <property type="entry name" value="N-terminal domain of ligase-like"/>
    <property type="match status" value="1"/>
</dbReference>
<dbReference type="GO" id="GO:0140115">
    <property type="term" value="P:export across plasma membrane"/>
    <property type="evidence" value="ECO:0007669"/>
    <property type="project" value="UniProtKB-ARBA"/>
</dbReference>
<feature type="transmembrane region" description="Helical" evidence="8">
    <location>
        <begin position="733"/>
        <end position="751"/>
    </location>
</feature>
<feature type="transmembrane region" description="Helical" evidence="8">
    <location>
        <begin position="946"/>
        <end position="968"/>
    </location>
</feature>
<comment type="caution">
    <text evidence="10">The sequence shown here is derived from an EMBL/GenBank/DDBJ whole genome shotgun (WGS) entry which is preliminary data.</text>
</comment>
<dbReference type="InterPro" id="IPR005829">
    <property type="entry name" value="Sugar_transporter_CS"/>
</dbReference>
<dbReference type="InterPro" id="IPR020846">
    <property type="entry name" value="MFS_dom"/>
</dbReference>
<evidence type="ECO:0000256" key="4">
    <source>
        <dbReference type="ARBA" id="ARBA00022989"/>
    </source>
</evidence>
<feature type="region of interest" description="Disordered" evidence="7">
    <location>
        <begin position="542"/>
        <end position="569"/>
    </location>
</feature>
<dbReference type="InterPro" id="IPR036259">
    <property type="entry name" value="MFS_trans_sf"/>
</dbReference>
<keyword evidence="4 8" id="KW-1133">Transmembrane helix</keyword>
<reference evidence="10 11" key="1">
    <citation type="journal article" date="2019" name="Appl. Microbiol. Biotechnol.">
        <title>Genome sequence of Isaria javanica and comparative genome analysis insights into family S53 peptidase evolution in fungal entomopathogens.</title>
        <authorList>
            <person name="Lin R."/>
            <person name="Zhang X."/>
            <person name="Xin B."/>
            <person name="Zou M."/>
            <person name="Gao Y."/>
            <person name="Qin F."/>
            <person name="Hu Q."/>
            <person name="Xie B."/>
            <person name="Cheng X."/>
        </authorList>
    </citation>
    <scope>NUCLEOTIDE SEQUENCE [LARGE SCALE GENOMIC DNA]</scope>
    <source>
        <strain evidence="10 11">IJ1G</strain>
    </source>
</reference>
<dbReference type="SUPFAM" id="SSF56801">
    <property type="entry name" value="Acetyl-CoA synthetase-like"/>
    <property type="match status" value="1"/>
</dbReference>
<dbReference type="InterPro" id="IPR000873">
    <property type="entry name" value="AMP-dep_synth/lig_dom"/>
</dbReference>
<feature type="compositionally biased region" description="Basic and acidic residues" evidence="7">
    <location>
        <begin position="13"/>
        <end position="22"/>
    </location>
</feature>
<feature type="transmembrane region" description="Helical" evidence="8">
    <location>
        <begin position="706"/>
        <end position="727"/>
    </location>
</feature>
<feature type="transmembrane region" description="Helical" evidence="8">
    <location>
        <begin position="887"/>
        <end position="906"/>
    </location>
</feature>
<evidence type="ECO:0000313" key="11">
    <source>
        <dbReference type="Proteomes" id="UP000315783"/>
    </source>
</evidence>
<gene>
    <name evidence="10" type="ORF">IF1G_04447</name>
</gene>
<dbReference type="GO" id="GO:0016874">
    <property type="term" value="F:ligase activity"/>
    <property type="evidence" value="ECO:0007669"/>
    <property type="project" value="UniProtKB-KW"/>
</dbReference>
<feature type="transmembrane region" description="Helical" evidence="8">
    <location>
        <begin position="612"/>
        <end position="634"/>
    </location>
</feature>
<dbReference type="PANTHER" id="PTHR23502">
    <property type="entry name" value="MAJOR FACILITATOR SUPERFAMILY"/>
    <property type="match status" value="1"/>
</dbReference>
<dbReference type="CDD" id="cd17323">
    <property type="entry name" value="MFS_Tpo1_MDR_like"/>
    <property type="match status" value="1"/>
</dbReference>
<dbReference type="STRING" id="43265.A0A545W3C3"/>
<organism evidence="10 11">
    <name type="scientific">Cordyceps javanica</name>
    <dbReference type="NCBI Taxonomy" id="43265"/>
    <lineage>
        <taxon>Eukaryota</taxon>
        <taxon>Fungi</taxon>
        <taxon>Dikarya</taxon>
        <taxon>Ascomycota</taxon>
        <taxon>Pezizomycotina</taxon>
        <taxon>Sordariomycetes</taxon>
        <taxon>Hypocreomycetidae</taxon>
        <taxon>Hypocreales</taxon>
        <taxon>Cordycipitaceae</taxon>
        <taxon>Cordyceps</taxon>
    </lineage>
</organism>
<evidence type="ECO:0000313" key="10">
    <source>
        <dbReference type="EMBL" id="TQV97207.1"/>
    </source>
</evidence>
<dbReference type="Proteomes" id="UP000315783">
    <property type="component" value="Unassembled WGS sequence"/>
</dbReference>
<dbReference type="OrthoDB" id="10253115at2759"/>
<dbReference type="EMBL" id="SPUK01000005">
    <property type="protein sequence ID" value="TQV97207.1"/>
    <property type="molecule type" value="Genomic_DNA"/>
</dbReference>
<dbReference type="Pfam" id="PF07690">
    <property type="entry name" value="MFS_1"/>
    <property type="match status" value="1"/>
</dbReference>
<feature type="transmembrane region" description="Helical" evidence="8">
    <location>
        <begin position="847"/>
        <end position="866"/>
    </location>
</feature>
<accession>A0A545W3C3</accession>
<name>A0A545W3C3_9HYPO</name>
<dbReference type="PANTHER" id="PTHR23502:SF68">
    <property type="entry name" value="MULTIDRUG TRANSPORTER, PUTATIVE (AFU_ORTHOLOGUE AFUA_3G01120)-RELATED"/>
    <property type="match status" value="1"/>
</dbReference>